<accession>A0ABT3MPQ5</accession>
<evidence type="ECO:0000313" key="3">
    <source>
        <dbReference type="Proteomes" id="UP001209854"/>
    </source>
</evidence>
<dbReference type="EMBL" id="JAPFCC010000001">
    <property type="protein sequence ID" value="MCW7551355.1"/>
    <property type="molecule type" value="Genomic_DNA"/>
</dbReference>
<reference evidence="2 3" key="1">
    <citation type="submission" date="2022-10" db="EMBL/GenBank/DDBJ databases">
        <title>High-quality genome sequences of two octocoral-associated bacteria, Endozoicomonas euniceicola EF212 and Endozoicomonas gorgoniicola PS125.</title>
        <authorList>
            <person name="Chiou Y.-J."/>
            <person name="Chen Y.-H."/>
        </authorList>
    </citation>
    <scope>NUCLEOTIDE SEQUENCE [LARGE SCALE GENOMIC DNA]</scope>
    <source>
        <strain evidence="2 3">PS125</strain>
    </source>
</reference>
<gene>
    <name evidence="2" type="ORF">NX722_01595</name>
</gene>
<evidence type="ECO:0000313" key="2">
    <source>
        <dbReference type="EMBL" id="MCW7551355.1"/>
    </source>
</evidence>
<keyword evidence="3" id="KW-1185">Reference proteome</keyword>
<dbReference type="Proteomes" id="UP001209854">
    <property type="component" value="Unassembled WGS sequence"/>
</dbReference>
<proteinExistence type="predicted"/>
<organism evidence="2 3">
    <name type="scientific">Endozoicomonas gorgoniicola</name>
    <dbReference type="NCBI Taxonomy" id="1234144"/>
    <lineage>
        <taxon>Bacteria</taxon>
        <taxon>Pseudomonadati</taxon>
        <taxon>Pseudomonadota</taxon>
        <taxon>Gammaproteobacteria</taxon>
        <taxon>Oceanospirillales</taxon>
        <taxon>Endozoicomonadaceae</taxon>
        <taxon>Endozoicomonas</taxon>
    </lineage>
</organism>
<evidence type="ECO:0000256" key="1">
    <source>
        <dbReference type="SAM" id="MobiDB-lite"/>
    </source>
</evidence>
<name>A0ABT3MPQ5_9GAMM</name>
<dbReference type="RefSeq" id="WP_262566415.1">
    <property type="nucleotide sequence ID" value="NZ_JAPFCC010000001.1"/>
</dbReference>
<sequence>MFLAATTWANGKTSRRTMSGDPLSLINVLMNFEDGMGRRDVRYSNKHKKWMIKDDDARVVPGLSSSFFYNRLQFDNAFYDGILDVDGECAIYGVVVHYRHAIEWNKRRAPHQIVVGFQLVNLLDPSNLFIQITNWENDEQHVSYYYCDPGTSADCPLLGEAGSQVDGQTEEEADSMPAAYDNESFEFDKDDWPDPPGAAGCSGFMISSGS</sequence>
<protein>
    <submittedName>
        <fullName evidence="2">Helitron helicase-like domain-containing protein</fullName>
    </submittedName>
</protein>
<comment type="caution">
    <text evidence="2">The sequence shown here is derived from an EMBL/GenBank/DDBJ whole genome shotgun (WGS) entry which is preliminary data.</text>
</comment>
<feature type="region of interest" description="Disordered" evidence="1">
    <location>
        <begin position="162"/>
        <end position="210"/>
    </location>
</feature>